<evidence type="ECO:0000256" key="8">
    <source>
        <dbReference type="RuleBase" id="RU361215"/>
    </source>
</evidence>
<dbReference type="GO" id="GO:0006511">
    <property type="term" value="P:ubiquitin-dependent protein catabolic process"/>
    <property type="evidence" value="ECO:0007669"/>
    <property type="project" value="UniProtKB-UniRule"/>
</dbReference>
<dbReference type="InterPro" id="IPR038765">
    <property type="entry name" value="Papain-like_cys_pep_sf"/>
</dbReference>
<dbReference type="Proteomes" id="UP000510647">
    <property type="component" value="Chromosome 2"/>
</dbReference>
<feature type="domain" description="UCH catalytic" evidence="9">
    <location>
        <begin position="6"/>
        <end position="236"/>
    </location>
</feature>
<dbReference type="InterPro" id="IPR057254">
    <property type="entry name" value="UCH_AS"/>
</dbReference>
<dbReference type="SUPFAM" id="SSF54001">
    <property type="entry name" value="Cysteine proteinases"/>
    <property type="match status" value="1"/>
</dbReference>
<dbReference type="PROSITE" id="PS52048">
    <property type="entry name" value="UCH_DOMAIN"/>
    <property type="match status" value="1"/>
</dbReference>
<evidence type="ECO:0000259" key="9">
    <source>
        <dbReference type="PROSITE" id="PS52048"/>
    </source>
</evidence>
<dbReference type="PANTHER" id="PTHR10589:SF17">
    <property type="entry name" value="UBIQUITIN CARBOXYL-TERMINAL HYDROLASE"/>
    <property type="match status" value="1"/>
</dbReference>
<feature type="site" description="Transition state stabilizer" evidence="7">
    <location>
        <position position="90"/>
    </location>
</feature>
<evidence type="ECO:0000313" key="11">
    <source>
        <dbReference type="Proteomes" id="UP000510647"/>
    </source>
</evidence>
<dbReference type="PANTHER" id="PTHR10589">
    <property type="entry name" value="UBIQUITIN CARBOXYL-TERMINAL HYDROLASE"/>
    <property type="match status" value="1"/>
</dbReference>
<dbReference type="PROSITE" id="PS00140">
    <property type="entry name" value="UCH_1"/>
    <property type="match status" value="1"/>
</dbReference>
<dbReference type="EMBL" id="CP059268">
    <property type="protein sequence ID" value="QLQ79038.1"/>
    <property type="molecule type" value="Genomic_DNA"/>
</dbReference>
<reference evidence="10 11" key="1">
    <citation type="submission" date="2020-06" db="EMBL/GenBank/DDBJ databases">
        <title>The yeast mating-type switching endonuclease HO is a domesticated member of an unorthodox homing genetic element family.</title>
        <authorList>
            <person name="Coughlan A.Y."/>
            <person name="Lombardi L."/>
            <person name="Braun-Galleani S."/>
            <person name="Martos A.R."/>
            <person name="Galeote V."/>
            <person name="Bigey F."/>
            <person name="Dequin S."/>
            <person name="Byrne K.P."/>
            <person name="Wolfe K.H."/>
        </authorList>
    </citation>
    <scope>NUCLEOTIDE SEQUENCE [LARGE SCALE GENOMIC DNA]</scope>
    <source>
        <strain evidence="10 11">CBS2947</strain>
    </source>
</reference>
<feature type="active site" description="Proton donor" evidence="7">
    <location>
        <position position="169"/>
    </location>
</feature>
<evidence type="ECO:0000256" key="6">
    <source>
        <dbReference type="ARBA" id="ARBA00022807"/>
    </source>
</evidence>
<dbReference type="Gene3D" id="3.40.532.10">
    <property type="entry name" value="Peptidase C12, ubiquitin carboxyl-terminal hydrolase"/>
    <property type="match status" value="1"/>
</dbReference>
<keyword evidence="11" id="KW-1185">Reference proteome</keyword>
<sequence>MSAERSVVPLESNPEVFTDFAHDLGLIDSYGFVDIYSLTDPDVLGFVPRPVKALILLFPISEVSESDKNAIVERNEQAAQDDNQPIWFRQTIKNACGLYGLLHALANNNDLLKADSKLKQFIGSNPSDNGQYADLATDEFVISLSVQHTDKFQQGQTVAPPASEDVDLHYITFVEHNGKIYELDGRRISGAKCLGSITDNNSDLVGNKIVTDRVQWYIDNADEKNKLNLSLLGLVQPWD</sequence>
<dbReference type="GO" id="GO:0004843">
    <property type="term" value="F:cysteine-type deubiquitinase activity"/>
    <property type="evidence" value="ECO:0007669"/>
    <property type="project" value="UniProtKB-UniRule"/>
</dbReference>
<accession>A0A7H9HMN4</accession>
<protein>
    <recommendedName>
        <fullName evidence="8">Ubiquitin carboxyl-terminal hydrolase</fullName>
        <ecNumber evidence="8">3.4.19.12</ecNumber>
    </recommendedName>
</protein>
<comment type="catalytic activity">
    <reaction evidence="1 7 8">
        <text>Thiol-dependent hydrolysis of ester, thioester, amide, peptide and isopeptide bonds formed by the C-terminal Gly of ubiquitin (a 76-residue protein attached to proteins as an intracellular targeting signal).</text>
        <dbReference type="EC" id="3.4.19.12"/>
    </reaction>
</comment>
<feature type="active site" description="Nucleophile" evidence="7">
    <location>
        <position position="96"/>
    </location>
</feature>
<dbReference type="Pfam" id="PF01088">
    <property type="entry name" value="Peptidase_C12"/>
    <property type="match status" value="1"/>
</dbReference>
<evidence type="ECO:0000256" key="4">
    <source>
        <dbReference type="ARBA" id="ARBA00022786"/>
    </source>
</evidence>
<organism evidence="10 11">
    <name type="scientific">Torulaspora globosa</name>
    <dbReference type="NCBI Taxonomy" id="48254"/>
    <lineage>
        <taxon>Eukaryota</taxon>
        <taxon>Fungi</taxon>
        <taxon>Dikarya</taxon>
        <taxon>Ascomycota</taxon>
        <taxon>Saccharomycotina</taxon>
        <taxon>Saccharomycetes</taxon>
        <taxon>Saccharomycetales</taxon>
        <taxon>Saccharomycetaceae</taxon>
        <taxon>Torulaspora</taxon>
    </lineage>
</organism>
<dbReference type="InterPro" id="IPR036959">
    <property type="entry name" value="Peptidase_C12_UCH_sf"/>
</dbReference>
<dbReference type="AlphaFoldDB" id="A0A7H9HMN4"/>
<dbReference type="PRINTS" id="PR00707">
    <property type="entry name" value="UBCTHYDRLASE"/>
</dbReference>
<evidence type="ECO:0000313" key="10">
    <source>
        <dbReference type="EMBL" id="QLQ79038.1"/>
    </source>
</evidence>
<keyword evidence="6 7" id="KW-0788">Thiol protease</keyword>
<gene>
    <name evidence="10" type="ORF">HG537_0B03850</name>
</gene>
<keyword evidence="3 7" id="KW-0645">Protease</keyword>
<feature type="site" description="Important for enzyme activity" evidence="7">
    <location>
        <position position="184"/>
    </location>
</feature>
<keyword evidence="5 7" id="KW-0378">Hydrolase</keyword>
<keyword evidence="4 7" id="KW-0833">Ubl conjugation pathway</keyword>
<evidence type="ECO:0000256" key="5">
    <source>
        <dbReference type="ARBA" id="ARBA00022801"/>
    </source>
</evidence>
<evidence type="ECO:0000256" key="7">
    <source>
        <dbReference type="PROSITE-ProRule" id="PRU01393"/>
    </source>
</evidence>
<evidence type="ECO:0000256" key="3">
    <source>
        <dbReference type="ARBA" id="ARBA00022670"/>
    </source>
</evidence>
<evidence type="ECO:0000256" key="1">
    <source>
        <dbReference type="ARBA" id="ARBA00000707"/>
    </source>
</evidence>
<dbReference type="OrthoDB" id="427186at2759"/>
<dbReference type="InterPro" id="IPR001578">
    <property type="entry name" value="Peptidase_C12_UCH"/>
</dbReference>
<dbReference type="GO" id="GO:0016579">
    <property type="term" value="P:protein deubiquitination"/>
    <property type="evidence" value="ECO:0007669"/>
    <property type="project" value="TreeGrafter"/>
</dbReference>
<dbReference type="GO" id="GO:0005737">
    <property type="term" value="C:cytoplasm"/>
    <property type="evidence" value="ECO:0007669"/>
    <property type="project" value="TreeGrafter"/>
</dbReference>
<evidence type="ECO:0000256" key="2">
    <source>
        <dbReference type="ARBA" id="ARBA00009326"/>
    </source>
</evidence>
<comment type="similarity">
    <text evidence="2 7 8">Belongs to the peptidase C12 family.</text>
</comment>
<name>A0A7H9HMN4_9SACH</name>
<proteinExistence type="inferred from homology"/>
<dbReference type="EC" id="3.4.19.12" evidence="8"/>